<feature type="binding site" evidence="10">
    <location>
        <position position="274"/>
    </location>
    <ligand>
        <name>NAD(+)</name>
        <dbReference type="ChEBI" id="CHEBI:57540"/>
    </ligand>
</feature>
<evidence type="ECO:0000256" key="8">
    <source>
        <dbReference type="PIRSR" id="PIRSR500134-1"/>
    </source>
</evidence>
<dbReference type="PANTHER" id="PTHR43750:SF1">
    <property type="entry name" value="GDP-MANNOSE 6-DEHYDROGENASE"/>
    <property type="match status" value="1"/>
</dbReference>
<gene>
    <name evidence="12" type="ORF">HDA39_000838</name>
</gene>
<dbReference type="PANTHER" id="PTHR43750">
    <property type="entry name" value="UDP-GLUCOSE 6-DEHYDROGENASE TUAD"/>
    <property type="match status" value="1"/>
</dbReference>
<dbReference type="GO" id="GO:0006065">
    <property type="term" value="P:UDP-glucuronate biosynthetic process"/>
    <property type="evidence" value="ECO:0007669"/>
    <property type="project" value="UniProtKB-UniPathway"/>
</dbReference>
<feature type="binding site" evidence="10">
    <location>
        <position position="30"/>
    </location>
    <ligand>
        <name>NAD(+)</name>
        <dbReference type="ChEBI" id="CHEBI:57540"/>
    </ligand>
</feature>
<evidence type="ECO:0000256" key="4">
    <source>
        <dbReference type="ARBA" id="ARBA00023002"/>
    </source>
</evidence>
<keyword evidence="4 7" id="KW-0560">Oxidoreductase</keyword>
<accession>A0A7W9MS10</accession>
<feature type="binding site" evidence="9">
    <location>
        <position position="213"/>
    </location>
    <ligand>
        <name>substrate</name>
    </ligand>
</feature>
<dbReference type="PIRSF" id="PIRSF500134">
    <property type="entry name" value="UDPglc_DH_bac"/>
    <property type="match status" value="1"/>
</dbReference>
<proteinExistence type="inferred from homology"/>
<dbReference type="Pfam" id="PF03721">
    <property type="entry name" value="UDPG_MGDP_dh_N"/>
    <property type="match status" value="1"/>
</dbReference>
<dbReference type="EMBL" id="JACHMY010000001">
    <property type="protein sequence ID" value="MBB5834104.1"/>
    <property type="molecule type" value="Genomic_DNA"/>
</dbReference>
<evidence type="ECO:0000256" key="5">
    <source>
        <dbReference type="ARBA" id="ARBA00023027"/>
    </source>
</evidence>
<reference evidence="12 13" key="1">
    <citation type="submission" date="2020-08" db="EMBL/GenBank/DDBJ databases">
        <title>Sequencing the genomes of 1000 actinobacteria strains.</title>
        <authorList>
            <person name="Klenk H.-P."/>
        </authorList>
    </citation>
    <scope>NUCLEOTIDE SEQUENCE [LARGE SCALE GENOMIC DNA]</scope>
    <source>
        <strain evidence="12 13">DSM 28967</strain>
    </source>
</reference>
<dbReference type="InterPro" id="IPR036291">
    <property type="entry name" value="NAD(P)-bd_dom_sf"/>
</dbReference>
<dbReference type="GO" id="GO:0003979">
    <property type="term" value="F:UDP-glucose 6-dehydrogenase activity"/>
    <property type="evidence" value="ECO:0007669"/>
    <property type="project" value="UniProtKB-EC"/>
</dbReference>
<feature type="active site" description="Nucleophile" evidence="8">
    <location>
        <position position="271"/>
    </location>
</feature>
<protein>
    <recommendedName>
        <fullName evidence="3 7">UDP-glucose 6-dehydrogenase</fullName>
        <ecNumber evidence="3 7">1.1.1.22</ecNumber>
    </recommendedName>
</protein>
<dbReference type="SUPFAM" id="SSF52413">
    <property type="entry name" value="UDP-glucose/GDP-mannose dehydrogenase C-terminal domain"/>
    <property type="match status" value="1"/>
</dbReference>
<dbReference type="Proteomes" id="UP000549971">
    <property type="component" value="Unassembled WGS sequence"/>
</dbReference>
<dbReference type="PIRSF" id="PIRSF000124">
    <property type="entry name" value="UDPglc_GDPman_dh"/>
    <property type="match status" value="1"/>
</dbReference>
<feature type="binding site" evidence="10">
    <location>
        <position position="128"/>
    </location>
    <ligand>
        <name>NAD(+)</name>
        <dbReference type="ChEBI" id="CHEBI:57540"/>
    </ligand>
</feature>
<feature type="binding site" evidence="9">
    <location>
        <begin position="260"/>
        <end position="264"/>
    </location>
    <ligand>
        <name>substrate</name>
    </ligand>
</feature>
<comment type="pathway">
    <text evidence="1">Nucleotide-sugar biosynthesis; UDP-alpha-D-glucuronate biosynthesis; UDP-alpha-D-glucuronate from UDP-alpha-D-glucose: step 1/1.</text>
</comment>
<dbReference type="Gene3D" id="3.40.50.720">
    <property type="entry name" value="NAD(P)-binding Rossmann-like Domain"/>
    <property type="match status" value="2"/>
</dbReference>
<name>A0A7W9MS10_9ACTN</name>
<feature type="binding site" evidence="10">
    <location>
        <position position="334"/>
    </location>
    <ligand>
        <name>NAD(+)</name>
        <dbReference type="ChEBI" id="CHEBI:57540"/>
    </ligand>
</feature>
<dbReference type="SUPFAM" id="SSF48179">
    <property type="entry name" value="6-phosphogluconate dehydrogenase C-terminal domain-like"/>
    <property type="match status" value="1"/>
</dbReference>
<dbReference type="Pfam" id="PF00984">
    <property type="entry name" value="UDPG_MGDP_dh"/>
    <property type="match status" value="1"/>
</dbReference>
<dbReference type="InterPro" id="IPR028357">
    <property type="entry name" value="UDPglc_DH_bac"/>
</dbReference>
<feature type="binding site" evidence="9">
    <location>
        <position position="327"/>
    </location>
    <ligand>
        <name>substrate</name>
    </ligand>
</feature>
<evidence type="ECO:0000256" key="1">
    <source>
        <dbReference type="ARBA" id="ARBA00004701"/>
    </source>
</evidence>
<evidence type="ECO:0000256" key="3">
    <source>
        <dbReference type="ARBA" id="ARBA00012954"/>
    </source>
</evidence>
<dbReference type="EC" id="1.1.1.22" evidence="3 7"/>
<dbReference type="NCBIfam" id="TIGR03026">
    <property type="entry name" value="NDP-sugDHase"/>
    <property type="match status" value="1"/>
</dbReference>
<organism evidence="12 13">
    <name type="scientific">Kribbella italica</name>
    <dbReference type="NCBI Taxonomy" id="1540520"/>
    <lineage>
        <taxon>Bacteria</taxon>
        <taxon>Bacillati</taxon>
        <taxon>Actinomycetota</taxon>
        <taxon>Actinomycetes</taxon>
        <taxon>Propionibacteriales</taxon>
        <taxon>Kribbellaceae</taxon>
        <taxon>Kribbella</taxon>
    </lineage>
</organism>
<dbReference type="GO" id="GO:0000271">
    <property type="term" value="P:polysaccharide biosynthetic process"/>
    <property type="evidence" value="ECO:0007669"/>
    <property type="project" value="InterPro"/>
</dbReference>
<comment type="catalytic activity">
    <reaction evidence="6 7">
        <text>UDP-alpha-D-glucose + 2 NAD(+) + H2O = UDP-alpha-D-glucuronate + 2 NADH + 3 H(+)</text>
        <dbReference type="Rhea" id="RHEA:23596"/>
        <dbReference type="ChEBI" id="CHEBI:15377"/>
        <dbReference type="ChEBI" id="CHEBI:15378"/>
        <dbReference type="ChEBI" id="CHEBI:57540"/>
        <dbReference type="ChEBI" id="CHEBI:57945"/>
        <dbReference type="ChEBI" id="CHEBI:58052"/>
        <dbReference type="ChEBI" id="CHEBI:58885"/>
        <dbReference type="EC" id="1.1.1.22"/>
    </reaction>
</comment>
<evidence type="ECO:0000259" key="11">
    <source>
        <dbReference type="SMART" id="SM00984"/>
    </source>
</evidence>
<evidence type="ECO:0000256" key="2">
    <source>
        <dbReference type="ARBA" id="ARBA00006601"/>
    </source>
</evidence>
<dbReference type="InterPro" id="IPR017476">
    <property type="entry name" value="UDP-Glc/GDP-Man"/>
</dbReference>
<feature type="domain" description="UDP-glucose/GDP-mannose dehydrogenase C-terminal" evidence="11">
    <location>
        <begin position="320"/>
        <end position="416"/>
    </location>
</feature>
<dbReference type="UniPathway" id="UPA00038">
    <property type="reaction ID" value="UER00491"/>
</dbReference>
<feature type="binding site" evidence="9">
    <location>
        <begin position="161"/>
        <end position="164"/>
    </location>
    <ligand>
        <name>substrate</name>
    </ligand>
</feature>
<dbReference type="SMART" id="SM00984">
    <property type="entry name" value="UDPG_MGDP_dh_C"/>
    <property type="match status" value="1"/>
</dbReference>
<feature type="binding site" evidence="10">
    <location>
        <position position="86"/>
    </location>
    <ligand>
        <name>NAD(+)</name>
        <dbReference type="ChEBI" id="CHEBI:57540"/>
    </ligand>
</feature>
<sequence length="440" mass="46354">MKVAVFGLGYVGSVTAACLAGNGHDVWGVDVDAAKVDPITAGRSPVVEPGLDELMAAGVAAGRLHATTDPLIALDGADVSLICVGTPSTSSGSTDLTYIRRAVQDIAAAARSVRPPASGVHSIVIRSTVPPGTVDTVVEPVLAAEPPVDGFSFAAAMCPEFLREGTGLADFFAPPFVVVGTSDPRAGQALTELFGFLATPVQVVDVRTAEALKYACNAFHATKVSFANEMGRILRHYEVDAREVMRLFCQDTSLNISPYYLRPGFAFGGSCLPKDLRSVLHLARTNDTDLPLLAGTLASNELTVRDVVDRVVAGPGREVALLGLSFKTATDDLRESPSVELAERLIGKGYNLRIYDSIVNPSRLVGANKRHVESKLPHLQRVLTDDPVEALRGADLALVSSTDTQVVEALLVHPPARTIDLSGRLGAGVEALPGYEGVGW</sequence>
<evidence type="ECO:0000256" key="7">
    <source>
        <dbReference type="PIRNR" id="PIRNR000124"/>
    </source>
</evidence>
<dbReference type="PROSITE" id="PS51257">
    <property type="entry name" value="PROKAR_LIPOPROTEIN"/>
    <property type="match status" value="1"/>
</dbReference>
<dbReference type="InterPro" id="IPR008927">
    <property type="entry name" value="6-PGluconate_DH-like_C_sf"/>
</dbReference>
<comment type="similarity">
    <text evidence="2 7">Belongs to the UDP-glucose/GDP-mannose dehydrogenase family.</text>
</comment>
<dbReference type="Pfam" id="PF03720">
    <property type="entry name" value="UDPG_MGDP_dh_C"/>
    <property type="match status" value="1"/>
</dbReference>
<dbReference type="SUPFAM" id="SSF51735">
    <property type="entry name" value="NAD(P)-binding Rossmann-fold domains"/>
    <property type="match status" value="1"/>
</dbReference>
<dbReference type="InterPro" id="IPR014027">
    <property type="entry name" value="UDP-Glc/GDP-Man_DH_C"/>
</dbReference>
<evidence type="ECO:0000256" key="9">
    <source>
        <dbReference type="PIRSR" id="PIRSR500134-2"/>
    </source>
</evidence>
<evidence type="ECO:0000256" key="10">
    <source>
        <dbReference type="PIRSR" id="PIRSR500134-3"/>
    </source>
</evidence>
<dbReference type="InterPro" id="IPR036220">
    <property type="entry name" value="UDP-Glc/GDP-Man_DH_C_sf"/>
</dbReference>
<feature type="binding site" evidence="10">
    <location>
        <position position="164"/>
    </location>
    <ligand>
        <name>NAD(+)</name>
        <dbReference type="ChEBI" id="CHEBI:57540"/>
    </ligand>
</feature>
<evidence type="ECO:0000256" key="6">
    <source>
        <dbReference type="ARBA" id="ARBA00047473"/>
    </source>
</evidence>
<dbReference type="AlphaFoldDB" id="A0A7W9MS10"/>
<evidence type="ECO:0000313" key="13">
    <source>
        <dbReference type="Proteomes" id="UP000549971"/>
    </source>
</evidence>
<feature type="binding site" evidence="10">
    <location>
        <position position="35"/>
    </location>
    <ligand>
        <name>NAD(+)</name>
        <dbReference type="ChEBI" id="CHEBI:57540"/>
    </ligand>
</feature>
<evidence type="ECO:0000313" key="12">
    <source>
        <dbReference type="EMBL" id="MBB5834104.1"/>
    </source>
</evidence>
<keyword evidence="13" id="KW-1185">Reference proteome</keyword>
<dbReference type="Gene3D" id="1.20.5.170">
    <property type="match status" value="1"/>
</dbReference>
<dbReference type="InterPro" id="IPR014026">
    <property type="entry name" value="UDP-Glc/GDP-Man_DH_dimer"/>
</dbReference>
<comment type="caution">
    <text evidence="12">The sequence shown here is derived from an EMBL/GenBank/DDBJ whole genome shotgun (WGS) entry which is preliminary data.</text>
</comment>
<dbReference type="RefSeq" id="WP_184793915.1">
    <property type="nucleotide sequence ID" value="NZ_JACHMY010000001.1"/>
</dbReference>
<dbReference type="GO" id="GO:0051287">
    <property type="term" value="F:NAD binding"/>
    <property type="evidence" value="ECO:0007669"/>
    <property type="project" value="InterPro"/>
</dbReference>
<dbReference type="InterPro" id="IPR001732">
    <property type="entry name" value="UDP-Glc/GDP-Man_DH_N"/>
</dbReference>
<keyword evidence="5 7" id="KW-0520">NAD</keyword>
<feature type="binding site" evidence="9">
    <location>
        <position position="268"/>
    </location>
    <ligand>
        <name>substrate</name>
    </ligand>
</feature>